<evidence type="ECO:0000256" key="2">
    <source>
        <dbReference type="ARBA" id="ARBA00005369"/>
    </source>
</evidence>
<comment type="caution">
    <text evidence="12">The sequence shown here is derived from an EMBL/GenBank/DDBJ whole genome shotgun (WGS) entry which is preliminary data.</text>
</comment>
<reference evidence="12" key="1">
    <citation type="submission" date="2022-08" db="EMBL/GenBank/DDBJ databases">
        <title>Chelativorans sichuanense sp. nov., a paraffin oil-degrading bacterium isolated from a mixture of oil-based drill cuttings and paddy soil.</title>
        <authorList>
            <person name="Yu J."/>
            <person name="Liu H."/>
            <person name="Chen Q."/>
        </authorList>
    </citation>
    <scope>NUCLEOTIDE SEQUENCE</scope>
    <source>
        <strain evidence="12">SCAU 2101</strain>
    </source>
</reference>
<evidence type="ECO:0000313" key="13">
    <source>
        <dbReference type="Proteomes" id="UP001149009"/>
    </source>
</evidence>
<dbReference type="GO" id="GO:0005737">
    <property type="term" value="C:cytoplasm"/>
    <property type="evidence" value="ECO:0007669"/>
    <property type="project" value="UniProtKB-SubCell"/>
</dbReference>
<evidence type="ECO:0000256" key="4">
    <source>
        <dbReference type="ARBA" id="ARBA00013346"/>
    </source>
</evidence>
<evidence type="ECO:0000256" key="3">
    <source>
        <dbReference type="ARBA" id="ARBA00011890"/>
    </source>
</evidence>
<dbReference type="GO" id="GO:0032259">
    <property type="term" value="P:methylation"/>
    <property type="evidence" value="ECO:0007669"/>
    <property type="project" value="UniProtKB-KW"/>
</dbReference>
<evidence type="ECO:0000313" key="12">
    <source>
        <dbReference type="EMBL" id="MCT8990708.1"/>
    </source>
</evidence>
<dbReference type="Pfam" id="PF01135">
    <property type="entry name" value="PCMT"/>
    <property type="match status" value="1"/>
</dbReference>
<keyword evidence="13" id="KW-1185">Reference proteome</keyword>
<comment type="similarity">
    <text evidence="2">Belongs to the methyltransferase superfamily. L-isoaspartyl/D-aspartyl protein methyltransferase family.</text>
</comment>
<name>A0A9X2X8K7_9HYPH</name>
<keyword evidence="5" id="KW-0963">Cytoplasm</keyword>
<evidence type="ECO:0000256" key="7">
    <source>
        <dbReference type="ARBA" id="ARBA00022679"/>
    </source>
</evidence>
<evidence type="ECO:0000256" key="6">
    <source>
        <dbReference type="ARBA" id="ARBA00022603"/>
    </source>
</evidence>
<evidence type="ECO:0000256" key="9">
    <source>
        <dbReference type="ARBA" id="ARBA00030757"/>
    </source>
</evidence>
<dbReference type="GO" id="GO:0004719">
    <property type="term" value="F:protein-L-isoaspartate (D-aspartate) O-methyltransferase activity"/>
    <property type="evidence" value="ECO:0007669"/>
    <property type="project" value="UniProtKB-EC"/>
</dbReference>
<dbReference type="AlphaFoldDB" id="A0A9X2X8K7"/>
<evidence type="ECO:0000256" key="10">
    <source>
        <dbReference type="ARBA" id="ARBA00031323"/>
    </source>
</evidence>
<dbReference type="InterPro" id="IPR000682">
    <property type="entry name" value="PCMT"/>
</dbReference>
<organism evidence="12 13">
    <name type="scientific">Chelativorans petroleitrophicus</name>
    <dbReference type="NCBI Taxonomy" id="2975484"/>
    <lineage>
        <taxon>Bacteria</taxon>
        <taxon>Pseudomonadati</taxon>
        <taxon>Pseudomonadota</taxon>
        <taxon>Alphaproteobacteria</taxon>
        <taxon>Hyphomicrobiales</taxon>
        <taxon>Phyllobacteriaceae</taxon>
        <taxon>Chelativorans</taxon>
    </lineage>
</organism>
<dbReference type="EMBL" id="JAODNV010000010">
    <property type="protein sequence ID" value="MCT8990708.1"/>
    <property type="molecule type" value="Genomic_DNA"/>
</dbReference>
<dbReference type="Proteomes" id="UP001149009">
    <property type="component" value="Unassembled WGS sequence"/>
</dbReference>
<evidence type="ECO:0000256" key="1">
    <source>
        <dbReference type="ARBA" id="ARBA00004496"/>
    </source>
</evidence>
<keyword evidence="7 12" id="KW-0808">Transferase</keyword>
<keyword evidence="6 12" id="KW-0489">Methyltransferase</keyword>
<comment type="subcellular location">
    <subcellularLocation>
        <location evidence="1">Cytoplasm</location>
    </subcellularLocation>
</comment>
<accession>A0A9X2X8K7</accession>
<evidence type="ECO:0000256" key="8">
    <source>
        <dbReference type="ARBA" id="ARBA00022691"/>
    </source>
</evidence>
<dbReference type="EC" id="2.1.1.77" evidence="3"/>
<proteinExistence type="inferred from homology"/>
<dbReference type="Gene3D" id="3.40.50.150">
    <property type="entry name" value="Vaccinia Virus protein VP39"/>
    <property type="match status" value="1"/>
</dbReference>
<gene>
    <name evidence="12" type="ORF">NYR54_10455</name>
</gene>
<dbReference type="PANTHER" id="PTHR11579:SF0">
    <property type="entry name" value="PROTEIN-L-ISOASPARTATE(D-ASPARTATE) O-METHYLTRANSFERASE"/>
    <property type="match status" value="1"/>
</dbReference>
<dbReference type="SUPFAM" id="SSF53335">
    <property type="entry name" value="S-adenosyl-L-methionine-dependent methyltransferases"/>
    <property type="match status" value="1"/>
</dbReference>
<protein>
    <recommendedName>
        <fullName evidence="4">Protein-L-isoaspartate O-methyltransferase</fullName>
        <ecNumber evidence="3">2.1.1.77</ecNumber>
    </recommendedName>
    <alternativeName>
        <fullName evidence="11">L-isoaspartyl protein carboxyl methyltransferase</fullName>
    </alternativeName>
    <alternativeName>
        <fullName evidence="9">Protein L-isoaspartyl methyltransferase</fullName>
    </alternativeName>
    <alternativeName>
        <fullName evidence="10">Protein-beta-aspartate methyltransferase</fullName>
    </alternativeName>
</protein>
<dbReference type="PANTHER" id="PTHR11579">
    <property type="entry name" value="PROTEIN-L-ISOASPARTATE O-METHYLTRANSFERASE"/>
    <property type="match status" value="1"/>
</dbReference>
<evidence type="ECO:0000256" key="5">
    <source>
        <dbReference type="ARBA" id="ARBA00022490"/>
    </source>
</evidence>
<evidence type="ECO:0000256" key="11">
    <source>
        <dbReference type="ARBA" id="ARBA00031350"/>
    </source>
</evidence>
<dbReference type="RefSeq" id="WP_261515585.1">
    <property type="nucleotide sequence ID" value="NZ_JAODNV010000010.1"/>
</dbReference>
<dbReference type="CDD" id="cd02440">
    <property type="entry name" value="AdoMet_MTases"/>
    <property type="match status" value="1"/>
</dbReference>
<dbReference type="InterPro" id="IPR029063">
    <property type="entry name" value="SAM-dependent_MTases_sf"/>
</dbReference>
<keyword evidence="8" id="KW-0949">S-adenosyl-L-methionine</keyword>
<sequence>MSIPEEEREGFAAFMLRLRARGIASKELFTAFEQTPRGSFVPAEWKAAVWSNRMVPIECGESLEACDLQGAVLHALDLKPGLRVLEIGTGSGYTAAVMARMVERVLSLDRYKTLIEGARLRHEALGLSNIFLSQADGMEGAADGPFDRIVVWAAFEETPRRFVDFLATGGVMVAPVGPPDDVQIMARFVKVGSRFERTDLEPVRLQPLMKGVALAL</sequence>
<dbReference type="NCBIfam" id="NF001453">
    <property type="entry name" value="PRK00312.1"/>
    <property type="match status" value="1"/>
</dbReference>